<name>A0AAD5KI44_9FUNG</name>
<accession>A0AAD5KI44</accession>
<dbReference type="Proteomes" id="UP001209540">
    <property type="component" value="Unassembled WGS sequence"/>
</dbReference>
<comment type="caution">
    <text evidence="1">The sequence shown here is derived from an EMBL/GenBank/DDBJ whole genome shotgun (WGS) entry which is preliminary data.</text>
</comment>
<protein>
    <submittedName>
        <fullName evidence="1">Uncharacterized protein</fullName>
    </submittedName>
</protein>
<dbReference type="AlphaFoldDB" id="A0AAD5KI44"/>
<dbReference type="EMBL" id="JAIXMP010000009">
    <property type="protein sequence ID" value="KAI9267923.1"/>
    <property type="molecule type" value="Genomic_DNA"/>
</dbReference>
<reference evidence="1" key="1">
    <citation type="journal article" date="2022" name="IScience">
        <title>Evolution of zygomycete secretomes and the origins of terrestrial fungal ecologies.</title>
        <authorList>
            <person name="Chang Y."/>
            <person name="Wang Y."/>
            <person name="Mondo S."/>
            <person name="Ahrendt S."/>
            <person name="Andreopoulos W."/>
            <person name="Barry K."/>
            <person name="Beard J."/>
            <person name="Benny G.L."/>
            <person name="Blankenship S."/>
            <person name="Bonito G."/>
            <person name="Cuomo C."/>
            <person name="Desiro A."/>
            <person name="Gervers K.A."/>
            <person name="Hundley H."/>
            <person name="Kuo A."/>
            <person name="LaButti K."/>
            <person name="Lang B.F."/>
            <person name="Lipzen A."/>
            <person name="O'Donnell K."/>
            <person name="Pangilinan J."/>
            <person name="Reynolds N."/>
            <person name="Sandor L."/>
            <person name="Smith M.E."/>
            <person name="Tsang A."/>
            <person name="Grigoriev I.V."/>
            <person name="Stajich J.E."/>
            <person name="Spatafora J.W."/>
        </authorList>
    </citation>
    <scope>NUCLEOTIDE SEQUENCE</scope>
    <source>
        <strain evidence="1">RSA 2281</strain>
    </source>
</reference>
<evidence type="ECO:0000313" key="1">
    <source>
        <dbReference type="EMBL" id="KAI9267923.1"/>
    </source>
</evidence>
<sequence length="95" mass="11467">MLYRVTWNLFSFFQIIITYHYSLGCCLVTNHCCHSKFLLVAKQQLIWRVYIVAMEAKLITNGSLRNHRNRCHRNRSCCHGHVIFFYVYKGFIYQK</sequence>
<proteinExistence type="predicted"/>
<keyword evidence="2" id="KW-1185">Reference proteome</keyword>
<organism evidence="1 2">
    <name type="scientific">Phascolomyces articulosus</name>
    <dbReference type="NCBI Taxonomy" id="60185"/>
    <lineage>
        <taxon>Eukaryota</taxon>
        <taxon>Fungi</taxon>
        <taxon>Fungi incertae sedis</taxon>
        <taxon>Mucoromycota</taxon>
        <taxon>Mucoromycotina</taxon>
        <taxon>Mucoromycetes</taxon>
        <taxon>Mucorales</taxon>
        <taxon>Lichtheimiaceae</taxon>
        <taxon>Phascolomyces</taxon>
    </lineage>
</organism>
<reference evidence="1" key="2">
    <citation type="submission" date="2023-02" db="EMBL/GenBank/DDBJ databases">
        <authorList>
            <consortium name="DOE Joint Genome Institute"/>
            <person name="Mondo S.J."/>
            <person name="Chang Y."/>
            <person name="Wang Y."/>
            <person name="Ahrendt S."/>
            <person name="Andreopoulos W."/>
            <person name="Barry K."/>
            <person name="Beard J."/>
            <person name="Benny G.L."/>
            <person name="Blankenship S."/>
            <person name="Bonito G."/>
            <person name="Cuomo C."/>
            <person name="Desiro A."/>
            <person name="Gervers K.A."/>
            <person name="Hundley H."/>
            <person name="Kuo A."/>
            <person name="LaButti K."/>
            <person name="Lang B.F."/>
            <person name="Lipzen A."/>
            <person name="O'Donnell K."/>
            <person name="Pangilinan J."/>
            <person name="Reynolds N."/>
            <person name="Sandor L."/>
            <person name="Smith M.W."/>
            <person name="Tsang A."/>
            <person name="Grigoriev I.V."/>
            <person name="Stajich J.E."/>
            <person name="Spatafora J.W."/>
        </authorList>
    </citation>
    <scope>NUCLEOTIDE SEQUENCE</scope>
    <source>
        <strain evidence="1">RSA 2281</strain>
    </source>
</reference>
<gene>
    <name evidence="1" type="ORF">BDA99DRAFT_504377</name>
</gene>
<evidence type="ECO:0000313" key="2">
    <source>
        <dbReference type="Proteomes" id="UP001209540"/>
    </source>
</evidence>